<feature type="region of interest" description="Disordered" evidence="1">
    <location>
        <begin position="1"/>
        <end position="28"/>
    </location>
</feature>
<dbReference type="EMBL" id="LAZR01000193">
    <property type="protein sequence ID" value="KKN82935.1"/>
    <property type="molecule type" value="Genomic_DNA"/>
</dbReference>
<name>A0A0F9TPF2_9ZZZZ</name>
<proteinExistence type="predicted"/>
<dbReference type="AlphaFoldDB" id="A0A0F9TPF2"/>
<accession>A0A0F9TPF2</accession>
<evidence type="ECO:0000313" key="2">
    <source>
        <dbReference type="EMBL" id="KKN82935.1"/>
    </source>
</evidence>
<organism evidence="2">
    <name type="scientific">marine sediment metagenome</name>
    <dbReference type="NCBI Taxonomy" id="412755"/>
    <lineage>
        <taxon>unclassified sequences</taxon>
        <taxon>metagenomes</taxon>
        <taxon>ecological metagenomes</taxon>
    </lineage>
</organism>
<feature type="compositionally biased region" description="Basic and acidic residues" evidence="1">
    <location>
        <begin position="17"/>
        <end position="28"/>
    </location>
</feature>
<protein>
    <submittedName>
        <fullName evidence="2">Uncharacterized protein</fullName>
    </submittedName>
</protein>
<evidence type="ECO:0000256" key="1">
    <source>
        <dbReference type="SAM" id="MobiDB-lite"/>
    </source>
</evidence>
<reference evidence="2" key="1">
    <citation type="journal article" date="2015" name="Nature">
        <title>Complex archaea that bridge the gap between prokaryotes and eukaryotes.</title>
        <authorList>
            <person name="Spang A."/>
            <person name="Saw J.H."/>
            <person name="Jorgensen S.L."/>
            <person name="Zaremba-Niedzwiedzka K."/>
            <person name="Martijn J."/>
            <person name="Lind A.E."/>
            <person name="van Eijk R."/>
            <person name="Schleper C."/>
            <person name="Guy L."/>
            <person name="Ettema T.J."/>
        </authorList>
    </citation>
    <scope>NUCLEOTIDE SEQUENCE</scope>
</reference>
<sequence>MGNYVEGDSLSQGKNLTPDERKAHRGGLERFHKGLEKLHKAEAELARVRADLARSGADLSVNDSLHW</sequence>
<comment type="caution">
    <text evidence="2">The sequence shown here is derived from an EMBL/GenBank/DDBJ whole genome shotgun (WGS) entry which is preliminary data.</text>
</comment>
<gene>
    <name evidence="2" type="ORF">LCGC14_0304750</name>
</gene>